<dbReference type="SUPFAM" id="SSF46785">
    <property type="entry name" value="Winged helix' DNA-binding domain"/>
    <property type="match status" value="1"/>
</dbReference>
<dbReference type="InterPro" id="IPR036390">
    <property type="entry name" value="WH_DNA-bd_sf"/>
</dbReference>
<dbReference type="SUPFAM" id="SSF55811">
    <property type="entry name" value="Nudix"/>
    <property type="match status" value="1"/>
</dbReference>
<evidence type="ECO:0000313" key="2">
    <source>
        <dbReference type="EMBL" id="PXY99780.1"/>
    </source>
</evidence>
<accession>A0A318MVA3</accession>
<comment type="caution">
    <text evidence="2">The sequence shown here is derived from an EMBL/GenBank/DDBJ whole genome shotgun (WGS) entry which is preliminary data.</text>
</comment>
<dbReference type="PIRSF" id="PIRSF019423">
    <property type="entry name" value="NMN_biosyn"/>
    <property type="match status" value="1"/>
</dbReference>
<dbReference type="AlphaFoldDB" id="A0A318MVA3"/>
<reference evidence="2 3" key="1">
    <citation type="submission" date="2018-05" db="EMBL/GenBank/DDBJ databases">
        <title>Reference genomes for bee gut microbiota database.</title>
        <authorList>
            <person name="Ellegaard K.M."/>
        </authorList>
    </citation>
    <scope>NUCLEOTIDE SEQUENCE [LARGE SCALE GENOMIC DNA]</scope>
    <source>
        <strain evidence="2 3">ESL0284</strain>
    </source>
</reference>
<evidence type="ECO:0000259" key="1">
    <source>
        <dbReference type="Pfam" id="PF21906"/>
    </source>
</evidence>
<dbReference type="InterPro" id="IPR015797">
    <property type="entry name" value="NUDIX_hydrolase-like_dom_sf"/>
</dbReference>
<dbReference type="Pfam" id="PF21906">
    <property type="entry name" value="WHD_NrtR"/>
    <property type="match status" value="1"/>
</dbReference>
<proteinExistence type="predicted"/>
<evidence type="ECO:0000313" key="3">
    <source>
        <dbReference type="Proteomes" id="UP000247565"/>
    </source>
</evidence>
<dbReference type="InterPro" id="IPR011213">
    <property type="entry name" value="NMN_biosyn"/>
</dbReference>
<dbReference type="Gene3D" id="1.10.10.10">
    <property type="entry name" value="Winged helix-like DNA-binding domain superfamily/Winged helix DNA-binding domain"/>
    <property type="match status" value="1"/>
</dbReference>
<protein>
    <recommendedName>
        <fullName evidence="1">NrtR DNA-binding winged helix domain-containing protein</fullName>
    </recommendedName>
</protein>
<feature type="domain" description="NrtR DNA-binding winged helix" evidence="1">
    <location>
        <begin position="223"/>
        <end position="282"/>
    </location>
</feature>
<dbReference type="EMBL" id="QGLT01000004">
    <property type="protein sequence ID" value="PXY99780.1"/>
    <property type="molecule type" value="Genomic_DNA"/>
</dbReference>
<organism evidence="2 3">
    <name type="scientific">Commensalibacter melissae</name>
    <dbReference type="NCBI Taxonomy" id="2070537"/>
    <lineage>
        <taxon>Bacteria</taxon>
        <taxon>Pseudomonadati</taxon>
        <taxon>Pseudomonadota</taxon>
        <taxon>Alphaproteobacteria</taxon>
        <taxon>Acetobacterales</taxon>
        <taxon>Acetobacteraceae</taxon>
    </lineage>
</organism>
<dbReference type="Gene3D" id="3.90.79.10">
    <property type="entry name" value="Nucleoside Triphosphate Pyrophosphohydrolase"/>
    <property type="match status" value="1"/>
</dbReference>
<sequence length="303" mass="35522">MPAALTQTELIAVLVSIIDYMPYVMTINKGSTLPSGSFEPGHQSLQAGLRAWIHQQTRYPVGFLEQLYTFADQDRIYNQPQVRSISISYLGLVRHQDFSLNETEWHDWYEYFPWENELKPAVKNIRETMVGALYEWQSRKTEDTEQTKRRIEFLFGLNGYAWNEDLILQRYELLYEAGMVPEAGNRYLERKDFAGQGMFADHRRILATAIARLRAQIKYKALVFELMPTEFTLLQLQKTIERIIGRSLHKSNFRRMIEQQNLIEETGHITDQYRGRPAKLFRYQKSIVDARAMSGSKLPLVRN</sequence>
<keyword evidence="3" id="KW-1185">Reference proteome</keyword>
<dbReference type="OrthoDB" id="9786141at2"/>
<dbReference type="InterPro" id="IPR036388">
    <property type="entry name" value="WH-like_DNA-bd_sf"/>
</dbReference>
<name>A0A318MVA3_9PROT</name>
<dbReference type="RefSeq" id="WP_110439400.1">
    <property type="nucleotide sequence ID" value="NZ_CP046393.1"/>
</dbReference>
<dbReference type="InterPro" id="IPR054105">
    <property type="entry name" value="WHD_NrtR"/>
</dbReference>
<gene>
    <name evidence="2" type="ORF">DK869_07515</name>
</gene>
<dbReference type="Proteomes" id="UP000247565">
    <property type="component" value="Unassembled WGS sequence"/>
</dbReference>